<keyword evidence="3" id="KW-1185">Reference proteome</keyword>
<accession>A0ABQ4ENZ4</accession>
<feature type="chain" id="PRO_5045276777" evidence="1">
    <location>
        <begin position="30"/>
        <end position="253"/>
    </location>
</feature>
<gene>
    <name evidence="2" type="ORF">Pma05_29080</name>
</gene>
<evidence type="ECO:0000313" key="2">
    <source>
        <dbReference type="EMBL" id="GIG96335.1"/>
    </source>
</evidence>
<name>A0ABQ4ENZ4_9ACTN</name>
<feature type="signal peptide" evidence="1">
    <location>
        <begin position="1"/>
        <end position="29"/>
    </location>
</feature>
<sequence>MKARLLRGFAATALALAVVLPGSTQPAHADPDDTNASLIDMIDLALNLVGRASSGGITPALLLQMTQDVISALDQAEAEVIAHIDAIASAEIRGATRAAVIEFADINNLADETLEDWAQQVTHDAIRAGTYLDAVADLRAVDDIGYAAITVYPIALVARARAGFGTTSLRTQYKNTLQRLVDRLTPTCDTYLPDPRIPVIRVYECRVYGSHTASYTEYHLNGAWDTSGRAAVQAEASANTSRQVAVEVLNDLP</sequence>
<dbReference type="EMBL" id="BONX01000018">
    <property type="protein sequence ID" value="GIG96335.1"/>
    <property type="molecule type" value="Genomic_DNA"/>
</dbReference>
<protein>
    <submittedName>
        <fullName evidence="2">Uncharacterized protein</fullName>
    </submittedName>
</protein>
<evidence type="ECO:0000256" key="1">
    <source>
        <dbReference type="SAM" id="SignalP"/>
    </source>
</evidence>
<dbReference type="RefSeq" id="WP_203857883.1">
    <property type="nucleotide sequence ID" value="NZ_BAAAZQ010000004.1"/>
</dbReference>
<reference evidence="2 3" key="1">
    <citation type="submission" date="2021-01" db="EMBL/GenBank/DDBJ databases">
        <title>Whole genome shotgun sequence of Plantactinospora mayteni NBRC 109088.</title>
        <authorList>
            <person name="Komaki H."/>
            <person name="Tamura T."/>
        </authorList>
    </citation>
    <scope>NUCLEOTIDE SEQUENCE [LARGE SCALE GENOMIC DNA]</scope>
    <source>
        <strain evidence="2 3">NBRC 109088</strain>
    </source>
</reference>
<dbReference type="Proteomes" id="UP000621500">
    <property type="component" value="Unassembled WGS sequence"/>
</dbReference>
<proteinExistence type="predicted"/>
<comment type="caution">
    <text evidence="2">The sequence shown here is derived from an EMBL/GenBank/DDBJ whole genome shotgun (WGS) entry which is preliminary data.</text>
</comment>
<organism evidence="2 3">
    <name type="scientific">Plantactinospora mayteni</name>
    <dbReference type="NCBI Taxonomy" id="566021"/>
    <lineage>
        <taxon>Bacteria</taxon>
        <taxon>Bacillati</taxon>
        <taxon>Actinomycetota</taxon>
        <taxon>Actinomycetes</taxon>
        <taxon>Micromonosporales</taxon>
        <taxon>Micromonosporaceae</taxon>
        <taxon>Plantactinospora</taxon>
    </lineage>
</organism>
<keyword evidence="1" id="KW-0732">Signal</keyword>
<evidence type="ECO:0000313" key="3">
    <source>
        <dbReference type="Proteomes" id="UP000621500"/>
    </source>
</evidence>